<dbReference type="AlphaFoldDB" id="A0A561EBE8"/>
<dbReference type="InterPro" id="IPR044876">
    <property type="entry name" value="HRDC_dom_sf"/>
</dbReference>
<dbReference type="SUPFAM" id="SSF53098">
    <property type="entry name" value="Ribonuclease H-like"/>
    <property type="match status" value="1"/>
</dbReference>
<dbReference type="GO" id="GO:0006139">
    <property type="term" value="P:nucleobase-containing compound metabolic process"/>
    <property type="evidence" value="ECO:0007669"/>
    <property type="project" value="InterPro"/>
</dbReference>
<dbReference type="Pfam" id="PF18305">
    <property type="entry name" value="DNA_pol_A_exoN"/>
    <property type="match status" value="1"/>
</dbReference>
<dbReference type="Pfam" id="PF00570">
    <property type="entry name" value="HRDC"/>
    <property type="match status" value="1"/>
</dbReference>
<dbReference type="PANTHER" id="PTHR47649">
    <property type="entry name" value="RIBONUCLEASE D"/>
    <property type="match status" value="1"/>
</dbReference>
<proteinExistence type="predicted"/>
<feature type="domain" description="HRDC" evidence="1">
    <location>
        <begin position="229"/>
        <end position="320"/>
    </location>
</feature>
<protein>
    <submittedName>
        <fullName evidence="2">Ribonuclease D</fullName>
    </submittedName>
</protein>
<dbReference type="InterPro" id="IPR002562">
    <property type="entry name" value="3'-5'_exonuclease_dom"/>
</dbReference>
<dbReference type="GO" id="GO:0008408">
    <property type="term" value="F:3'-5' exonuclease activity"/>
    <property type="evidence" value="ECO:0007669"/>
    <property type="project" value="InterPro"/>
</dbReference>
<dbReference type="EMBL" id="VIVQ01000001">
    <property type="protein sequence ID" value="TWE12944.1"/>
    <property type="molecule type" value="Genomic_DNA"/>
</dbReference>
<dbReference type="SMART" id="SM00474">
    <property type="entry name" value="35EXOc"/>
    <property type="match status" value="1"/>
</dbReference>
<organism evidence="2 3">
    <name type="scientific">Rudaeicoccus suwonensis</name>
    <dbReference type="NCBI Taxonomy" id="657409"/>
    <lineage>
        <taxon>Bacteria</taxon>
        <taxon>Bacillati</taxon>
        <taxon>Actinomycetota</taxon>
        <taxon>Actinomycetes</taxon>
        <taxon>Micrococcales</taxon>
        <taxon>Dermacoccaceae</taxon>
        <taxon>Rudaeicoccus</taxon>
    </lineage>
</organism>
<dbReference type="SMART" id="SM00341">
    <property type="entry name" value="HRDC"/>
    <property type="match status" value="1"/>
</dbReference>
<dbReference type="PROSITE" id="PS50967">
    <property type="entry name" value="HRDC"/>
    <property type="match status" value="1"/>
</dbReference>
<dbReference type="GO" id="GO:0003676">
    <property type="term" value="F:nucleic acid binding"/>
    <property type="evidence" value="ECO:0007669"/>
    <property type="project" value="InterPro"/>
</dbReference>
<evidence type="ECO:0000313" key="2">
    <source>
        <dbReference type="EMBL" id="TWE12944.1"/>
    </source>
</evidence>
<dbReference type="Pfam" id="PF01612">
    <property type="entry name" value="DNA_pol_A_exo1"/>
    <property type="match status" value="1"/>
</dbReference>
<dbReference type="InterPro" id="IPR041605">
    <property type="entry name" value="Exo_C"/>
</dbReference>
<dbReference type="CDD" id="cd06142">
    <property type="entry name" value="RNaseD_exo"/>
    <property type="match status" value="1"/>
</dbReference>
<keyword evidence="3" id="KW-1185">Reference proteome</keyword>
<dbReference type="Proteomes" id="UP000318297">
    <property type="component" value="Unassembled WGS sequence"/>
</dbReference>
<dbReference type="InterPro" id="IPR036397">
    <property type="entry name" value="RNaseH_sf"/>
</dbReference>
<gene>
    <name evidence="2" type="ORF">BKA23_1771</name>
</gene>
<sequence length="424" mass="46369">MSSADSPPPASDVPVLTEPAEGVPDVIQSERALVAAAEAIAEGTGPVALDAERAGGFRYGNRAYLVQLRREGSGSFLFDPIAVPDLSPIQTAIGDAEWVLHAATQDLPCLAELGLHPTALFDTELGARLAGLPRVGLAAVVENYLGISLAKEHSAVDWSTRPLPEPWLTYAALDVELLVQVRDAMYADLAGQQKLELALQDFAALTHFTGPPVRTDPWRRTSGMHKIRDRRAIARVRELWLTRDRIAAANDTAPGRVLPDYLIVVLANLAPTTPEALRAAGASERPASRSRARIAHRGIERHAEEWLSAIRRVNELTDRQLPPATVRNDSPPPPRVWADRDPMASARLTYVREQLTELSEQRTIPLENLITPDTLRRALWGAPKTLDESVIRTQLSDLGARQWQQDIVTPLILEAPTTAPVTDE</sequence>
<dbReference type="OrthoDB" id="144122at2"/>
<accession>A0A561EBE8</accession>
<dbReference type="Gene3D" id="1.10.150.80">
    <property type="entry name" value="HRDC domain"/>
    <property type="match status" value="2"/>
</dbReference>
<comment type="caution">
    <text evidence="2">The sequence shown here is derived from an EMBL/GenBank/DDBJ whole genome shotgun (WGS) entry which is preliminary data.</text>
</comment>
<name>A0A561EBE8_9MICO</name>
<dbReference type="SUPFAM" id="SSF47819">
    <property type="entry name" value="HRDC-like"/>
    <property type="match status" value="1"/>
</dbReference>
<dbReference type="InterPro" id="IPR002121">
    <property type="entry name" value="HRDC_dom"/>
</dbReference>
<dbReference type="InterPro" id="IPR010997">
    <property type="entry name" value="HRDC-like_sf"/>
</dbReference>
<dbReference type="InterPro" id="IPR012337">
    <property type="entry name" value="RNaseH-like_sf"/>
</dbReference>
<evidence type="ECO:0000313" key="3">
    <source>
        <dbReference type="Proteomes" id="UP000318297"/>
    </source>
</evidence>
<dbReference type="RefSeq" id="WP_145227314.1">
    <property type="nucleotide sequence ID" value="NZ_VIVQ01000001.1"/>
</dbReference>
<evidence type="ECO:0000259" key="1">
    <source>
        <dbReference type="PROSITE" id="PS50967"/>
    </source>
</evidence>
<dbReference type="PANTHER" id="PTHR47649:SF1">
    <property type="entry name" value="RIBONUCLEASE D"/>
    <property type="match status" value="1"/>
</dbReference>
<dbReference type="GO" id="GO:0000166">
    <property type="term" value="F:nucleotide binding"/>
    <property type="evidence" value="ECO:0007669"/>
    <property type="project" value="InterPro"/>
</dbReference>
<reference evidence="2 3" key="1">
    <citation type="submission" date="2019-06" db="EMBL/GenBank/DDBJ databases">
        <title>Sequencing the genomes of 1000 actinobacteria strains.</title>
        <authorList>
            <person name="Klenk H.-P."/>
        </authorList>
    </citation>
    <scope>NUCLEOTIDE SEQUENCE [LARGE SCALE GENOMIC DNA]</scope>
    <source>
        <strain evidence="2 3">DSM 19560</strain>
    </source>
</reference>
<dbReference type="Gene3D" id="3.30.420.10">
    <property type="entry name" value="Ribonuclease H-like superfamily/Ribonuclease H"/>
    <property type="match status" value="1"/>
</dbReference>
<dbReference type="InterPro" id="IPR051086">
    <property type="entry name" value="RNase_D-like"/>
</dbReference>